<evidence type="ECO:0000256" key="1">
    <source>
        <dbReference type="SAM" id="Phobius"/>
    </source>
</evidence>
<keyword evidence="1" id="KW-1133">Transmembrane helix</keyword>
<keyword evidence="1" id="KW-0812">Transmembrane</keyword>
<organism evidence="2 3">
    <name type="scientific">Hyella patelloides LEGE 07179</name>
    <dbReference type="NCBI Taxonomy" id="945734"/>
    <lineage>
        <taxon>Bacteria</taxon>
        <taxon>Bacillati</taxon>
        <taxon>Cyanobacteriota</taxon>
        <taxon>Cyanophyceae</taxon>
        <taxon>Pleurocapsales</taxon>
        <taxon>Hyellaceae</taxon>
        <taxon>Hyella</taxon>
    </lineage>
</organism>
<protein>
    <submittedName>
        <fullName evidence="2">Uncharacterized protein</fullName>
    </submittedName>
</protein>
<evidence type="ECO:0000313" key="3">
    <source>
        <dbReference type="Proteomes" id="UP000320055"/>
    </source>
</evidence>
<feature type="transmembrane region" description="Helical" evidence="1">
    <location>
        <begin position="26"/>
        <end position="42"/>
    </location>
</feature>
<proteinExistence type="predicted"/>
<accession>A0A563W2R7</accession>
<name>A0A563W2R7_9CYAN</name>
<dbReference type="Proteomes" id="UP000320055">
    <property type="component" value="Unassembled WGS sequence"/>
</dbReference>
<keyword evidence="1" id="KW-0472">Membrane</keyword>
<dbReference type="AlphaFoldDB" id="A0A563W2R7"/>
<evidence type="ECO:0000313" key="2">
    <source>
        <dbReference type="EMBL" id="VEP17992.1"/>
    </source>
</evidence>
<keyword evidence="3" id="KW-1185">Reference proteome</keyword>
<reference evidence="2 3" key="1">
    <citation type="submission" date="2019-01" db="EMBL/GenBank/DDBJ databases">
        <authorList>
            <person name="Brito A."/>
        </authorList>
    </citation>
    <scope>NUCLEOTIDE SEQUENCE [LARGE SCALE GENOMIC DNA]</scope>
    <source>
        <strain evidence="2">1</strain>
    </source>
</reference>
<dbReference type="EMBL" id="CAACVJ010000634">
    <property type="protein sequence ID" value="VEP17992.1"/>
    <property type="molecule type" value="Genomic_DNA"/>
</dbReference>
<sequence length="44" mass="5060">MRMCSLVILAFNRLHLFEKFSFLANFFGSLANLALSFLKIFNSS</sequence>
<gene>
    <name evidence="2" type="ORF">H1P_670014</name>
</gene>